<dbReference type="GO" id="GO:0051382">
    <property type="term" value="P:kinetochore assembly"/>
    <property type="evidence" value="ECO:0007669"/>
    <property type="project" value="InterPro"/>
</dbReference>
<feature type="compositionally biased region" description="Polar residues" evidence="4">
    <location>
        <begin position="315"/>
        <end position="327"/>
    </location>
</feature>
<accession>A0A8S1ZDN4</accession>
<feature type="region of interest" description="Disordered" evidence="4">
    <location>
        <begin position="1"/>
        <end position="45"/>
    </location>
</feature>
<feature type="compositionally biased region" description="Basic residues" evidence="4">
    <location>
        <begin position="719"/>
        <end position="730"/>
    </location>
</feature>
<dbReference type="Proteomes" id="UP000682877">
    <property type="component" value="Chromosome 1"/>
</dbReference>
<keyword evidence="5" id="KW-0812">Transmembrane</keyword>
<reference evidence="6" key="1">
    <citation type="submission" date="2021-01" db="EMBL/GenBank/DDBJ databases">
        <authorList>
            <person name="Bezrukov I."/>
        </authorList>
    </citation>
    <scope>NUCLEOTIDE SEQUENCE</scope>
</reference>
<dbReference type="GO" id="GO:0019237">
    <property type="term" value="F:centromeric DNA binding"/>
    <property type="evidence" value="ECO:0007669"/>
    <property type="project" value="InterPro"/>
</dbReference>
<comment type="subcellular location">
    <subcellularLocation>
        <location evidence="1">Nucleus</location>
    </subcellularLocation>
</comment>
<feature type="transmembrane region" description="Helical" evidence="5">
    <location>
        <begin position="95"/>
        <end position="121"/>
    </location>
</feature>
<evidence type="ECO:0000256" key="5">
    <source>
        <dbReference type="SAM" id="Phobius"/>
    </source>
</evidence>
<keyword evidence="5" id="KW-1133">Transmembrane helix</keyword>
<sequence>MESPLLTESEHNVDDVTIHGDSSSNDEHIVHVTTNGDSSSADEKTPHEGVQWSEIFTFTTVWILVEFVVALVQIVAATVVLTLTKDEQQQHPQKVFLTLIIGYTGGCIAALPILGLRFWHYYPSFSSETRIYEVVDNLKKMLEYFFVGWVVVLLWQLINNSTSLDNTTQQFWLCMAFLAISCILHVLPNLPCAAVCFLYPMILRLTQSIDFFDDITEKIDDIHWKIVPFEVQNEHQEQAKAILEDMNVDVKLNPIPNKRERRPGLDRKRKSFSLNLTSSQPPPVAPSFDGSKYPRPEDFFAEYDKFELANREWQKQTGSSVIDTQQNPPSRRPRRPGIPGRKRRPFEHTFTDSYFTDAINLEASDKENPIASEQCLERTTAAHVTTVDREVDDSTVDTDKDLNNILKELLASSRDELEGDAAVKLLEDHLQIKSLNVEKFSIPEFQDVRKMNLKASGSNPSNRKSLSDIQNILKGTHRVAGRKNSHSPSPQTRKHFSSPNPPVDQFSFPDIHNLLPGDQQPSEVDVQPLAKDIANTSPSNVGTVDVASPFNNSVEKRSDEDDSHIHSGIHRSHLRPDGNVDICVMDSISNRNSAMLEVNVDMRTTGKEVDVPMSESGANRNTGQRENDIDINEETDHLEMLAEYASKEATRPFTVEEDSIPYQQGTSSNSPNRAPEQYNTMDGPSEHAEHNQGLHEEENVNTDSASGLQENALQEVHNSSHKQTNKLRKRGSSDSNVKKRSKTVHGETGGDPQMKTLPHESGVKKQTKRKSNEREEKKPKNTRKTLTREGKLFSRRKSLAVAGTKMEGGVRRSTRIKSRPLEYWKGERFLYGRIHESLTTVIGIKYASPGEGKSDVRACKVKSFVSDEYKELVDFAASH</sequence>
<dbReference type="PANTHER" id="PTHR16684">
    <property type="entry name" value="CENTROMERE PROTEIN C"/>
    <property type="match status" value="1"/>
</dbReference>
<feature type="compositionally biased region" description="Polar residues" evidence="4">
    <location>
        <begin position="701"/>
        <end position="712"/>
    </location>
</feature>
<evidence type="ECO:0000313" key="7">
    <source>
        <dbReference type="Proteomes" id="UP000682877"/>
    </source>
</evidence>
<dbReference type="GO" id="GO:0051315">
    <property type="term" value="P:attachment of mitotic spindle microtubules to kinetochore"/>
    <property type="evidence" value="ECO:0007669"/>
    <property type="project" value="TreeGrafter"/>
</dbReference>
<feature type="compositionally biased region" description="Basic and acidic residues" evidence="4">
    <location>
        <begin position="554"/>
        <end position="565"/>
    </location>
</feature>
<evidence type="ECO:0000256" key="3">
    <source>
        <dbReference type="ARBA" id="ARBA00023242"/>
    </source>
</evidence>
<dbReference type="PANTHER" id="PTHR16684:SF11">
    <property type="entry name" value="CENTROMERE PROTEIN C"/>
    <property type="match status" value="1"/>
</dbReference>
<proteinExistence type="inferred from homology"/>
<comment type="similarity">
    <text evidence="2">Belongs to the CENP-C/MIF2 family.</text>
</comment>
<dbReference type="AlphaFoldDB" id="A0A8S1ZDN4"/>
<evidence type="ECO:0000313" key="6">
    <source>
        <dbReference type="EMBL" id="CAE5957584.1"/>
    </source>
</evidence>
<dbReference type="GO" id="GO:0000776">
    <property type="term" value="C:kinetochore"/>
    <property type="evidence" value="ECO:0007669"/>
    <property type="project" value="InterPro"/>
</dbReference>
<feature type="compositionally biased region" description="Basic and acidic residues" evidence="4">
    <location>
        <begin position="8"/>
        <end position="18"/>
    </location>
</feature>
<keyword evidence="5" id="KW-0472">Membrane</keyword>
<keyword evidence="7" id="KW-1185">Reference proteome</keyword>
<feature type="transmembrane region" description="Helical" evidence="5">
    <location>
        <begin position="61"/>
        <end position="83"/>
    </location>
</feature>
<evidence type="ECO:0000256" key="4">
    <source>
        <dbReference type="SAM" id="MobiDB-lite"/>
    </source>
</evidence>
<feature type="compositionally biased region" description="Polar residues" evidence="4">
    <location>
        <begin position="661"/>
        <end position="682"/>
    </location>
</feature>
<keyword evidence="3" id="KW-0539">Nucleus</keyword>
<feature type="compositionally biased region" description="Basic and acidic residues" evidence="4">
    <location>
        <begin position="770"/>
        <end position="779"/>
    </location>
</feature>
<feature type="region of interest" description="Disordered" evidence="4">
    <location>
        <begin position="661"/>
        <end position="791"/>
    </location>
</feature>
<name>A0A8S1ZDN4_ARAAE</name>
<dbReference type="InterPro" id="IPR028386">
    <property type="entry name" value="CENP-C/Mif2/cnp3"/>
</dbReference>
<organism evidence="6 7">
    <name type="scientific">Arabidopsis arenosa</name>
    <name type="common">Sand rock-cress</name>
    <name type="synonym">Cardaminopsis arenosa</name>
    <dbReference type="NCBI Taxonomy" id="38785"/>
    <lineage>
        <taxon>Eukaryota</taxon>
        <taxon>Viridiplantae</taxon>
        <taxon>Streptophyta</taxon>
        <taxon>Embryophyta</taxon>
        <taxon>Tracheophyta</taxon>
        <taxon>Spermatophyta</taxon>
        <taxon>Magnoliopsida</taxon>
        <taxon>eudicotyledons</taxon>
        <taxon>Gunneridae</taxon>
        <taxon>Pentapetalae</taxon>
        <taxon>rosids</taxon>
        <taxon>malvids</taxon>
        <taxon>Brassicales</taxon>
        <taxon>Brassicaceae</taxon>
        <taxon>Camelineae</taxon>
        <taxon>Arabidopsis</taxon>
    </lineage>
</organism>
<feature type="region of interest" description="Disordered" evidence="4">
    <location>
        <begin position="605"/>
        <end position="630"/>
    </location>
</feature>
<protein>
    <recommendedName>
        <fullName evidence="8">CENP-C</fullName>
    </recommendedName>
</protein>
<feature type="transmembrane region" description="Helical" evidence="5">
    <location>
        <begin position="170"/>
        <end position="187"/>
    </location>
</feature>
<feature type="region of interest" description="Disordered" evidence="4">
    <location>
        <begin position="478"/>
        <end position="578"/>
    </location>
</feature>
<dbReference type="GO" id="GO:0005634">
    <property type="term" value="C:nucleus"/>
    <property type="evidence" value="ECO:0007669"/>
    <property type="project" value="UniProtKB-SubCell"/>
</dbReference>
<evidence type="ECO:0000256" key="2">
    <source>
        <dbReference type="ARBA" id="ARBA00010291"/>
    </source>
</evidence>
<dbReference type="EMBL" id="LR999451">
    <property type="protein sequence ID" value="CAE5957584.1"/>
    <property type="molecule type" value="Genomic_DNA"/>
</dbReference>
<feature type="compositionally biased region" description="Basic residues" evidence="4">
    <location>
        <begin position="331"/>
        <end position="345"/>
    </location>
</feature>
<dbReference type="GO" id="GO:0051455">
    <property type="term" value="P:spindle attachment to meiosis I kinetochore"/>
    <property type="evidence" value="ECO:0007669"/>
    <property type="project" value="TreeGrafter"/>
</dbReference>
<feature type="transmembrane region" description="Helical" evidence="5">
    <location>
        <begin position="141"/>
        <end position="158"/>
    </location>
</feature>
<feature type="compositionally biased region" description="Basic and acidic residues" evidence="4">
    <location>
        <begin position="684"/>
        <end position="698"/>
    </location>
</feature>
<feature type="region of interest" description="Disordered" evidence="4">
    <location>
        <begin position="314"/>
        <end position="345"/>
    </location>
</feature>
<evidence type="ECO:0000256" key="1">
    <source>
        <dbReference type="ARBA" id="ARBA00004123"/>
    </source>
</evidence>
<gene>
    <name evidence="6" type="ORF">AARE701A_LOCUS1279</name>
</gene>
<evidence type="ECO:0008006" key="8">
    <source>
        <dbReference type="Google" id="ProtNLM"/>
    </source>
</evidence>